<evidence type="ECO:0000313" key="1">
    <source>
        <dbReference type="EMBL" id="KAK0646604.1"/>
    </source>
</evidence>
<comment type="caution">
    <text evidence="1">The sequence shown here is derived from an EMBL/GenBank/DDBJ whole genome shotgun (WGS) entry which is preliminary data.</text>
</comment>
<name>A0AA39Y5V8_9PEZI</name>
<dbReference type="EMBL" id="JAULSV010000004">
    <property type="protein sequence ID" value="KAK0646604.1"/>
    <property type="molecule type" value="Genomic_DNA"/>
</dbReference>
<dbReference type="AlphaFoldDB" id="A0AA39Y5V8"/>
<evidence type="ECO:0000313" key="2">
    <source>
        <dbReference type="Proteomes" id="UP001174936"/>
    </source>
</evidence>
<protein>
    <submittedName>
        <fullName evidence="1">Uncharacterized protein</fullName>
    </submittedName>
</protein>
<accession>A0AA39Y5V8</accession>
<dbReference type="Proteomes" id="UP001174936">
    <property type="component" value="Unassembled WGS sequence"/>
</dbReference>
<sequence>MEVAMGVGAHAGIPSWRCLSVCLSLRSVLSTKTPRLSLSTFASPSLSSIHRASTSAGRWLHVASIAGSAPTVTLLFAFYTPALAWSPPGPALSLDSQCCFDDAARLTTTTPSHVPHVPPRSIPSPCHITSQQVVARAGAAMVLWSRDASPPFSTWPPQGRRRHPGLWLRRLDAVVYPSVLDRIHVAPQPAAGSLRSYHG</sequence>
<proteinExistence type="predicted"/>
<reference evidence="1" key="1">
    <citation type="submission" date="2023-06" db="EMBL/GenBank/DDBJ databases">
        <title>Genome-scale phylogeny and comparative genomics of the fungal order Sordariales.</title>
        <authorList>
            <consortium name="Lawrence Berkeley National Laboratory"/>
            <person name="Hensen N."/>
            <person name="Bonometti L."/>
            <person name="Westerberg I."/>
            <person name="Brannstrom I.O."/>
            <person name="Guillou S."/>
            <person name="Cros-Aarteil S."/>
            <person name="Calhoun S."/>
            <person name="Haridas S."/>
            <person name="Kuo A."/>
            <person name="Mondo S."/>
            <person name="Pangilinan J."/>
            <person name="Riley R."/>
            <person name="Labutti K."/>
            <person name="Andreopoulos B."/>
            <person name="Lipzen A."/>
            <person name="Chen C."/>
            <person name="Yanf M."/>
            <person name="Daum C."/>
            <person name="Ng V."/>
            <person name="Clum A."/>
            <person name="Steindorff A."/>
            <person name="Ohm R."/>
            <person name="Martin F."/>
            <person name="Silar P."/>
            <person name="Natvig D."/>
            <person name="Lalanne C."/>
            <person name="Gautier V."/>
            <person name="Ament-Velasquez S.L."/>
            <person name="Kruys A."/>
            <person name="Hutchinson M.I."/>
            <person name="Powell A.J."/>
            <person name="Barry K."/>
            <person name="Miller A.N."/>
            <person name="Grigoriev I.V."/>
            <person name="Debuchy R."/>
            <person name="Gladieux P."/>
            <person name="Thoren M.H."/>
            <person name="Johannesson H."/>
        </authorList>
    </citation>
    <scope>NUCLEOTIDE SEQUENCE</scope>
    <source>
        <strain evidence="1">SMH2532-1</strain>
    </source>
</reference>
<gene>
    <name evidence="1" type="ORF">B0T16DRAFT_166015</name>
</gene>
<organism evidence="1 2">
    <name type="scientific">Cercophora newfieldiana</name>
    <dbReference type="NCBI Taxonomy" id="92897"/>
    <lineage>
        <taxon>Eukaryota</taxon>
        <taxon>Fungi</taxon>
        <taxon>Dikarya</taxon>
        <taxon>Ascomycota</taxon>
        <taxon>Pezizomycotina</taxon>
        <taxon>Sordariomycetes</taxon>
        <taxon>Sordariomycetidae</taxon>
        <taxon>Sordariales</taxon>
        <taxon>Lasiosphaeriaceae</taxon>
        <taxon>Cercophora</taxon>
    </lineage>
</organism>
<keyword evidence="2" id="KW-1185">Reference proteome</keyword>